<organism evidence="2 3">
    <name type="scientific">Gonium pectorale</name>
    <name type="common">Green alga</name>
    <dbReference type="NCBI Taxonomy" id="33097"/>
    <lineage>
        <taxon>Eukaryota</taxon>
        <taxon>Viridiplantae</taxon>
        <taxon>Chlorophyta</taxon>
        <taxon>core chlorophytes</taxon>
        <taxon>Chlorophyceae</taxon>
        <taxon>CS clade</taxon>
        <taxon>Chlamydomonadales</taxon>
        <taxon>Volvocaceae</taxon>
        <taxon>Gonium</taxon>
    </lineage>
</organism>
<evidence type="ECO:0000313" key="3">
    <source>
        <dbReference type="Proteomes" id="UP000075714"/>
    </source>
</evidence>
<comment type="caution">
    <text evidence="2">The sequence shown here is derived from an EMBL/GenBank/DDBJ whole genome shotgun (WGS) entry which is preliminary data.</text>
</comment>
<feature type="region of interest" description="Disordered" evidence="1">
    <location>
        <begin position="144"/>
        <end position="168"/>
    </location>
</feature>
<dbReference type="Proteomes" id="UP000075714">
    <property type="component" value="Unassembled WGS sequence"/>
</dbReference>
<evidence type="ECO:0000313" key="2">
    <source>
        <dbReference type="EMBL" id="KXZ51144.1"/>
    </source>
</evidence>
<feature type="region of interest" description="Disordered" evidence="1">
    <location>
        <begin position="1"/>
        <end position="22"/>
    </location>
</feature>
<keyword evidence="3" id="KW-1185">Reference proteome</keyword>
<dbReference type="AlphaFoldDB" id="A0A150GMW5"/>
<proteinExistence type="predicted"/>
<dbReference type="EMBL" id="LSYV01000014">
    <property type="protein sequence ID" value="KXZ51144.1"/>
    <property type="molecule type" value="Genomic_DNA"/>
</dbReference>
<accession>A0A150GMW5</accession>
<name>A0A150GMW5_GONPE</name>
<reference evidence="3" key="1">
    <citation type="journal article" date="2016" name="Nat. Commun.">
        <title>The Gonium pectorale genome demonstrates co-option of cell cycle regulation during the evolution of multicellularity.</title>
        <authorList>
            <person name="Hanschen E.R."/>
            <person name="Marriage T.N."/>
            <person name="Ferris P.J."/>
            <person name="Hamaji T."/>
            <person name="Toyoda A."/>
            <person name="Fujiyama A."/>
            <person name="Neme R."/>
            <person name="Noguchi H."/>
            <person name="Minakuchi Y."/>
            <person name="Suzuki M."/>
            <person name="Kawai-Toyooka H."/>
            <person name="Smith D.R."/>
            <person name="Sparks H."/>
            <person name="Anderson J."/>
            <person name="Bakaric R."/>
            <person name="Luria V."/>
            <person name="Karger A."/>
            <person name="Kirschner M.W."/>
            <person name="Durand P.M."/>
            <person name="Michod R.E."/>
            <person name="Nozaki H."/>
            <person name="Olson B.J."/>
        </authorList>
    </citation>
    <scope>NUCLEOTIDE SEQUENCE [LARGE SCALE GENOMIC DNA]</scope>
    <source>
        <strain evidence="3">NIES-2863</strain>
    </source>
</reference>
<sequence length="438" mass="44545">MVRDALSAAGGGGARSRGGSGGAAANAAAAAATKALEHAKQLRKLVAVADDVQRSGRRGNLQLWVWRLWHRVAQVLESDPCLLAAPGPGPSPGPEYLMLLSRHLLPTPEYCRHLRPHVAEALLQSLCYSLKALAQGGADAASSRATGTAQLAGPPVRPRPAPPSRPALGDQQLLTVLTSLLVVWPADLAESHANAVQSALRATAKWLARVGDTSRPSLALLGAALQLLAAAGLDGGAPHAARLHAGLRPLLRLVWGETRTPGLRETVARYCLLQLQLGGLDPEAAEAGPDPGPGPDGRSRSLEDAAAAAAGGGGAGGGGANGALLELYGMAVRDVSGDVSSWLIDADDGSLAPLAAMQLQLLAGLFFAVQQAHSTGKVPAGQLTHGSGPSAGGAGSGSDGGGFGDGSGFTAPPAKRRRQLPPLEWLLEQVEARPARPD</sequence>
<feature type="region of interest" description="Disordered" evidence="1">
    <location>
        <begin position="378"/>
        <end position="438"/>
    </location>
</feature>
<gene>
    <name evidence="2" type="ORF">GPECTOR_13g631</name>
</gene>
<feature type="region of interest" description="Disordered" evidence="1">
    <location>
        <begin position="282"/>
        <end position="315"/>
    </location>
</feature>
<dbReference type="OrthoDB" id="10658271at2759"/>
<feature type="compositionally biased region" description="Pro residues" evidence="1">
    <location>
        <begin position="155"/>
        <end position="165"/>
    </location>
</feature>
<feature type="compositionally biased region" description="Gly residues" evidence="1">
    <location>
        <begin position="9"/>
        <end position="22"/>
    </location>
</feature>
<evidence type="ECO:0000256" key="1">
    <source>
        <dbReference type="SAM" id="MobiDB-lite"/>
    </source>
</evidence>
<feature type="compositionally biased region" description="Gly residues" evidence="1">
    <location>
        <begin position="389"/>
        <end position="407"/>
    </location>
</feature>
<protein>
    <submittedName>
        <fullName evidence="2">Uncharacterized protein</fullName>
    </submittedName>
</protein>
<dbReference type="STRING" id="33097.A0A150GMW5"/>